<dbReference type="EMBL" id="JACIFZ010000010">
    <property type="protein sequence ID" value="MBB4225190.1"/>
    <property type="molecule type" value="Genomic_DNA"/>
</dbReference>
<evidence type="ECO:0000313" key="1">
    <source>
        <dbReference type="EMBL" id="MBB4225190.1"/>
    </source>
</evidence>
<dbReference type="Proteomes" id="UP000524450">
    <property type="component" value="Unassembled WGS sequence"/>
</dbReference>
<organism evidence="1 2">
    <name type="scientific">Variovorax guangxiensis</name>
    <dbReference type="NCBI Taxonomy" id="1775474"/>
    <lineage>
        <taxon>Bacteria</taxon>
        <taxon>Pseudomonadati</taxon>
        <taxon>Pseudomonadota</taxon>
        <taxon>Betaproteobacteria</taxon>
        <taxon>Burkholderiales</taxon>
        <taxon>Comamonadaceae</taxon>
        <taxon>Variovorax</taxon>
    </lineage>
</organism>
<name>A0A840G0C9_9BURK</name>
<gene>
    <name evidence="1" type="ORF">GGD71_005999</name>
</gene>
<dbReference type="AlphaFoldDB" id="A0A840G0C9"/>
<protein>
    <recommendedName>
        <fullName evidence="3">Ribbon-helix-helix protein, CopG family</fullName>
    </recommendedName>
</protein>
<sequence length="75" mass="8334">MAHTARRRGRPQLPPEIRLVNEAPIAMRLAPDEKERTQQYAAREGRSLGNFARRVYLKGLAQYEAEQAGAATSAA</sequence>
<proteinExistence type="predicted"/>
<evidence type="ECO:0000313" key="2">
    <source>
        <dbReference type="Proteomes" id="UP000524450"/>
    </source>
</evidence>
<comment type="caution">
    <text evidence="1">The sequence shown here is derived from an EMBL/GenBank/DDBJ whole genome shotgun (WGS) entry which is preliminary data.</text>
</comment>
<reference evidence="1 2" key="1">
    <citation type="submission" date="2020-08" db="EMBL/GenBank/DDBJ databases">
        <title>Genomic Encyclopedia of Type Strains, Phase IV (KMG-V): Genome sequencing to study the core and pangenomes of soil and plant-associated prokaryotes.</title>
        <authorList>
            <person name="Whitman W."/>
        </authorList>
    </citation>
    <scope>NUCLEOTIDE SEQUENCE [LARGE SCALE GENOMIC DNA]</scope>
    <source>
        <strain evidence="1 2">34/80</strain>
    </source>
</reference>
<accession>A0A840G0C9</accession>
<evidence type="ECO:0008006" key="3">
    <source>
        <dbReference type="Google" id="ProtNLM"/>
    </source>
</evidence>
<dbReference type="RefSeq" id="WP_165924437.1">
    <property type="nucleotide sequence ID" value="NZ_JACIFZ010000010.1"/>
</dbReference>